<dbReference type="AlphaFoldDB" id="A0AAV5VPA3"/>
<dbReference type="EMBL" id="BTSY01000003">
    <property type="protein sequence ID" value="GMT21273.1"/>
    <property type="molecule type" value="Genomic_DNA"/>
</dbReference>
<accession>A0AAV5VPA3</accession>
<evidence type="ECO:0000313" key="1">
    <source>
        <dbReference type="EMBL" id="GMT21273.1"/>
    </source>
</evidence>
<feature type="non-terminal residue" evidence="1">
    <location>
        <position position="1"/>
    </location>
</feature>
<keyword evidence="2" id="KW-1185">Reference proteome</keyword>
<feature type="non-terminal residue" evidence="1">
    <location>
        <position position="88"/>
    </location>
</feature>
<sequence length="88" mass="10328">LHSAQQALCSRIPASDHRTYISFDILAVPCAHSMHLSRYTDEVNMEFLGCSFLFHLIFHIFDDVERFLDDFCRVLHAFFELRAVHTVR</sequence>
<dbReference type="Proteomes" id="UP001432322">
    <property type="component" value="Unassembled WGS sequence"/>
</dbReference>
<gene>
    <name evidence="1" type="ORF">PFISCL1PPCAC_12570</name>
</gene>
<reference evidence="1" key="1">
    <citation type="submission" date="2023-10" db="EMBL/GenBank/DDBJ databases">
        <title>Genome assembly of Pristionchus species.</title>
        <authorList>
            <person name="Yoshida K."/>
            <person name="Sommer R.J."/>
        </authorList>
    </citation>
    <scope>NUCLEOTIDE SEQUENCE</scope>
    <source>
        <strain evidence="1">RS5133</strain>
    </source>
</reference>
<comment type="caution">
    <text evidence="1">The sequence shown here is derived from an EMBL/GenBank/DDBJ whole genome shotgun (WGS) entry which is preliminary data.</text>
</comment>
<proteinExistence type="predicted"/>
<name>A0AAV5VPA3_9BILA</name>
<evidence type="ECO:0000313" key="2">
    <source>
        <dbReference type="Proteomes" id="UP001432322"/>
    </source>
</evidence>
<organism evidence="1 2">
    <name type="scientific">Pristionchus fissidentatus</name>
    <dbReference type="NCBI Taxonomy" id="1538716"/>
    <lineage>
        <taxon>Eukaryota</taxon>
        <taxon>Metazoa</taxon>
        <taxon>Ecdysozoa</taxon>
        <taxon>Nematoda</taxon>
        <taxon>Chromadorea</taxon>
        <taxon>Rhabditida</taxon>
        <taxon>Rhabditina</taxon>
        <taxon>Diplogasteromorpha</taxon>
        <taxon>Diplogasteroidea</taxon>
        <taxon>Neodiplogasteridae</taxon>
        <taxon>Pristionchus</taxon>
    </lineage>
</organism>
<protein>
    <submittedName>
        <fullName evidence="1">Uncharacterized protein</fullName>
    </submittedName>
</protein>